<comment type="caution">
    <text evidence="2">The sequence shown here is derived from an EMBL/GenBank/DDBJ whole genome shotgun (WGS) entry which is preliminary data.</text>
</comment>
<accession>A0A9W9FY02</accession>
<proteinExistence type="predicted"/>
<feature type="region of interest" description="Disordered" evidence="1">
    <location>
        <begin position="1"/>
        <end position="59"/>
    </location>
</feature>
<sequence length="59" mass="6838">MYHRSELETQERPVELPNERSPSTPQAELPGGPWRRLEQERRKKEPKGEVESNASLPAK</sequence>
<gene>
    <name evidence="2" type="ORF">N7456_005254</name>
</gene>
<name>A0A9W9FY02_9EURO</name>
<protein>
    <submittedName>
        <fullName evidence="2">Uncharacterized protein</fullName>
    </submittedName>
</protein>
<dbReference type="Proteomes" id="UP001149165">
    <property type="component" value="Unassembled WGS sequence"/>
</dbReference>
<reference evidence="2" key="1">
    <citation type="submission" date="2022-11" db="EMBL/GenBank/DDBJ databases">
        <authorList>
            <person name="Petersen C."/>
        </authorList>
    </citation>
    <scope>NUCLEOTIDE SEQUENCE</scope>
    <source>
        <strain evidence="2">IBT 30069</strain>
    </source>
</reference>
<evidence type="ECO:0000256" key="1">
    <source>
        <dbReference type="SAM" id="MobiDB-lite"/>
    </source>
</evidence>
<reference evidence="2" key="2">
    <citation type="journal article" date="2023" name="IMA Fungus">
        <title>Comparative genomic study of the Penicillium genus elucidates a diverse pangenome and 15 lateral gene transfer events.</title>
        <authorList>
            <person name="Petersen C."/>
            <person name="Sorensen T."/>
            <person name="Nielsen M.R."/>
            <person name="Sondergaard T.E."/>
            <person name="Sorensen J.L."/>
            <person name="Fitzpatrick D.A."/>
            <person name="Frisvad J.C."/>
            <person name="Nielsen K.L."/>
        </authorList>
    </citation>
    <scope>NUCLEOTIDE SEQUENCE</scope>
    <source>
        <strain evidence="2">IBT 30069</strain>
    </source>
</reference>
<evidence type="ECO:0000313" key="2">
    <source>
        <dbReference type="EMBL" id="KAJ5108579.1"/>
    </source>
</evidence>
<dbReference type="EMBL" id="JAPQKH010000003">
    <property type="protein sequence ID" value="KAJ5108579.1"/>
    <property type="molecule type" value="Genomic_DNA"/>
</dbReference>
<keyword evidence="3" id="KW-1185">Reference proteome</keyword>
<dbReference type="AlphaFoldDB" id="A0A9W9FY02"/>
<feature type="compositionally biased region" description="Basic and acidic residues" evidence="1">
    <location>
        <begin position="1"/>
        <end position="18"/>
    </location>
</feature>
<feature type="compositionally biased region" description="Basic and acidic residues" evidence="1">
    <location>
        <begin position="35"/>
        <end position="50"/>
    </location>
</feature>
<organism evidence="2 3">
    <name type="scientific">Penicillium angulare</name>
    <dbReference type="NCBI Taxonomy" id="116970"/>
    <lineage>
        <taxon>Eukaryota</taxon>
        <taxon>Fungi</taxon>
        <taxon>Dikarya</taxon>
        <taxon>Ascomycota</taxon>
        <taxon>Pezizomycotina</taxon>
        <taxon>Eurotiomycetes</taxon>
        <taxon>Eurotiomycetidae</taxon>
        <taxon>Eurotiales</taxon>
        <taxon>Aspergillaceae</taxon>
        <taxon>Penicillium</taxon>
    </lineage>
</organism>
<evidence type="ECO:0000313" key="3">
    <source>
        <dbReference type="Proteomes" id="UP001149165"/>
    </source>
</evidence>